<keyword evidence="2 12" id="KW-0813">Transport</keyword>
<comment type="caution">
    <text evidence="15">The sequence shown here is derived from an EMBL/GenBank/DDBJ whole genome shotgun (WGS) entry which is preliminary data.</text>
</comment>
<organism evidence="15 16">
    <name type="scientific">Candidatus Galligastranaerophilus intestinavium</name>
    <dbReference type="NCBI Taxonomy" id="2840836"/>
    <lineage>
        <taxon>Bacteria</taxon>
        <taxon>Candidatus Galligastranaerophilus</taxon>
    </lineage>
</organism>
<dbReference type="InterPro" id="IPR050059">
    <property type="entry name" value="ATP_synthase_B_chain"/>
</dbReference>
<name>A0A9D1JWZ2_9BACT</name>
<evidence type="ECO:0000256" key="8">
    <source>
        <dbReference type="ARBA" id="ARBA00023136"/>
    </source>
</evidence>
<dbReference type="CDD" id="cd06503">
    <property type="entry name" value="ATP-synt_Fo_b"/>
    <property type="match status" value="1"/>
</dbReference>
<comment type="similarity">
    <text evidence="1 12 13">Belongs to the ATPase B chain family.</text>
</comment>
<sequence>MEFNATFIVAFISFIIFTFIMNIILYKPINDIVSKRKNYIDTNYDKAKDNSEKTKTILEDRKNQLAKARLGAKEDVDKKIGLIKNQREEITLKAQKEAKELVEQNRLQSINSSNEAKETLKVEIKNLAQMISDRFLNPEEKIADMDNNLVDKIMQE</sequence>
<evidence type="ECO:0000256" key="4">
    <source>
        <dbReference type="ARBA" id="ARBA00022692"/>
    </source>
</evidence>
<reference evidence="15" key="1">
    <citation type="submission" date="2020-10" db="EMBL/GenBank/DDBJ databases">
        <authorList>
            <person name="Gilroy R."/>
        </authorList>
    </citation>
    <scope>NUCLEOTIDE SEQUENCE</scope>
    <source>
        <strain evidence="15">CHK152-2871</strain>
    </source>
</reference>
<evidence type="ECO:0000256" key="12">
    <source>
        <dbReference type="HAMAP-Rule" id="MF_01398"/>
    </source>
</evidence>
<dbReference type="HAMAP" id="MF_01398">
    <property type="entry name" value="ATP_synth_b_bprime"/>
    <property type="match status" value="1"/>
</dbReference>
<keyword evidence="12" id="KW-1003">Cell membrane</keyword>
<dbReference type="EMBL" id="DVJQ01000006">
    <property type="protein sequence ID" value="HIS73506.1"/>
    <property type="molecule type" value="Genomic_DNA"/>
</dbReference>
<evidence type="ECO:0000256" key="1">
    <source>
        <dbReference type="ARBA" id="ARBA00005513"/>
    </source>
</evidence>
<reference evidence="15" key="2">
    <citation type="journal article" date="2021" name="PeerJ">
        <title>Extensive microbial diversity within the chicken gut microbiome revealed by metagenomics and culture.</title>
        <authorList>
            <person name="Gilroy R."/>
            <person name="Ravi A."/>
            <person name="Getino M."/>
            <person name="Pursley I."/>
            <person name="Horton D.L."/>
            <person name="Alikhan N.F."/>
            <person name="Baker D."/>
            <person name="Gharbi K."/>
            <person name="Hall N."/>
            <person name="Watson M."/>
            <person name="Adriaenssens E.M."/>
            <person name="Foster-Nyarko E."/>
            <person name="Jarju S."/>
            <person name="Secka A."/>
            <person name="Antonio M."/>
            <person name="Oren A."/>
            <person name="Chaudhuri R.R."/>
            <person name="La Ragione R."/>
            <person name="Hildebrand F."/>
            <person name="Pallen M.J."/>
        </authorList>
    </citation>
    <scope>NUCLEOTIDE SEQUENCE</scope>
    <source>
        <strain evidence="15">CHK152-2871</strain>
    </source>
</reference>
<evidence type="ECO:0000256" key="13">
    <source>
        <dbReference type="RuleBase" id="RU003848"/>
    </source>
</evidence>
<dbReference type="AlphaFoldDB" id="A0A9D1JWZ2"/>
<comment type="subcellular location">
    <subcellularLocation>
        <location evidence="12">Cell membrane</location>
        <topology evidence="12">Single-pass membrane protein</topology>
    </subcellularLocation>
    <subcellularLocation>
        <location evidence="11">Endomembrane system</location>
        <topology evidence="11">Single-pass membrane protein</topology>
    </subcellularLocation>
</comment>
<evidence type="ECO:0000256" key="6">
    <source>
        <dbReference type="ARBA" id="ARBA00022989"/>
    </source>
</evidence>
<dbReference type="GO" id="GO:0046933">
    <property type="term" value="F:proton-transporting ATP synthase activity, rotational mechanism"/>
    <property type="evidence" value="ECO:0007669"/>
    <property type="project" value="UniProtKB-UniRule"/>
</dbReference>
<dbReference type="GO" id="GO:0045259">
    <property type="term" value="C:proton-transporting ATP synthase complex"/>
    <property type="evidence" value="ECO:0007669"/>
    <property type="project" value="UniProtKB-KW"/>
</dbReference>
<keyword evidence="4 12" id="KW-0812">Transmembrane</keyword>
<evidence type="ECO:0000256" key="10">
    <source>
        <dbReference type="ARBA" id="ARBA00025198"/>
    </source>
</evidence>
<keyword evidence="14" id="KW-0175">Coiled coil</keyword>
<protein>
    <recommendedName>
        <fullName evidence="12">ATP synthase subunit b</fullName>
    </recommendedName>
    <alternativeName>
        <fullName evidence="12">ATP synthase F(0) sector subunit b</fullName>
    </alternativeName>
    <alternativeName>
        <fullName evidence="12">ATPase subunit I</fullName>
    </alternativeName>
    <alternativeName>
        <fullName evidence="12">F-type ATPase subunit b</fullName>
        <shortName evidence="12">F-ATPase subunit b</shortName>
    </alternativeName>
</protein>
<evidence type="ECO:0000256" key="3">
    <source>
        <dbReference type="ARBA" id="ARBA00022547"/>
    </source>
</evidence>
<keyword evidence="9 12" id="KW-0066">ATP synthesis</keyword>
<comment type="function">
    <text evidence="10 12">F(1)F(0) ATP synthase produces ATP from ADP in the presence of a proton or sodium gradient. F-type ATPases consist of two structural domains, F(1) containing the extramembraneous catalytic core and F(0) containing the membrane proton channel, linked together by a central stalk and a peripheral stalk. During catalysis, ATP synthesis in the catalytic domain of F(1) is coupled via a rotary mechanism of the central stalk subunits to proton translocation.</text>
</comment>
<keyword evidence="3 12" id="KW-0138">CF(0)</keyword>
<evidence type="ECO:0000256" key="14">
    <source>
        <dbReference type="SAM" id="Coils"/>
    </source>
</evidence>
<accession>A0A9D1JWZ2</accession>
<comment type="function">
    <text evidence="12">Component of the F(0) channel, it forms part of the peripheral stalk, linking F(1) to F(0).</text>
</comment>
<evidence type="ECO:0000256" key="9">
    <source>
        <dbReference type="ARBA" id="ARBA00023310"/>
    </source>
</evidence>
<evidence type="ECO:0000313" key="15">
    <source>
        <dbReference type="EMBL" id="HIS73506.1"/>
    </source>
</evidence>
<dbReference type="PANTHER" id="PTHR33445:SF2">
    <property type="entry name" value="ATP SYNTHASE SUBUNIT B', CHLOROPLASTIC"/>
    <property type="match status" value="1"/>
</dbReference>
<evidence type="ECO:0000256" key="11">
    <source>
        <dbReference type="ARBA" id="ARBA00037847"/>
    </source>
</evidence>
<evidence type="ECO:0000313" key="16">
    <source>
        <dbReference type="Proteomes" id="UP000886865"/>
    </source>
</evidence>
<keyword evidence="5 12" id="KW-0375">Hydrogen ion transport</keyword>
<gene>
    <name evidence="12" type="primary">atpF</name>
    <name evidence="15" type="ORF">IAA86_00635</name>
</gene>
<dbReference type="Pfam" id="PF00430">
    <property type="entry name" value="ATP-synt_B"/>
    <property type="match status" value="1"/>
</dbReference>
<proteinExistence type="inferred from homology"/>
<dbReference type="PANTHER" id="PTHR33445">
    <property type="entry name" value="ATP SYNTHASE SUBUNIT B', CHLOROPLASTIC"/>
    <property type="match status" value="1"/>
</dbReference>
<dbReference type="GO" id="GO:0005886">
    <property type="term" value="C:plasma membrane"/>
    <property type="evidence" value="ECO:0007669"/>
    <property type="project" value="UniProtKB-SubCell"/>
</dbReference>
<dbReference type="InterPro" id="IPR002146">
    <property type="entry name" value="ATP_synth_b/b'su_bac/chlpt"/>
</dbReference>
<keyword evidence="7 12" id="KW-0406">Ion transport</keyword>
<dbReference type="Proteomes" id="UP000886865">
    <property type="component" value="Unassembled WGS sequence"/>
</dbReference>
<dbReference type="GO" id="GO:0046961">
    <property type="term" value="F:proton-transporting ATPase activity, rotational mechanism"/>
    <property type="evidence" value="ECO:0007669"/>
    <property type="project" value="TreeGrafter"/>
</dbReference>
<dbReference type="GO" id="GO:0012505">
    <property type="term" value="C:endomembrane system"/>
    <property type="evidence" value="ECO:0007669"/>
    <property type="project" value="UniProtKB-SubCell"/>
</dbReference>
<keyword evidence="8 12" id="KW-0472">Membrane</keyword>
<feature type="transmembrane region" description="Helical" evidence="12">
    <location>
        <begin position="6"/>
        <end position="26"/>
    </location>
</feature>
<keyword evidence="6 12" id="KW-1133">Transmembrane helix</keyword>
<evidence type="ECO:0000256" key="2">
    <source>
        <dbReference type="ARBA" id="ARBA00022448"/>
    </source>
</evidence>
<comment type="subunit">
    <text evidence="12">F-type ATPases have 2 components, F(1) - the catalytic core - and F(0) - the membrane proton channel. F(1) has five subunits: alpha(3), beta(3), gamma(1), delta(1), epsilon(1). F(0) has three main subunits: a(1), b(2) and c(10-14). The alpha and beta chains form an alternating ring which encloses part of the gamma chain. F(1) is attached to F(0) by a central stalk formed by the gamma and epsilon chains, while a peripheral stalk is formed by the delta and b chains.</text>
</comment>
<feature type="coiled-coil region" evidence="14">
    <location>
        <begin position="85"/>
        <end position="130"/>
    </location>
</feature>
<evidence type="ECO:0000256" key="5">
    <source>
        <dbReference type="ARBA" id="ARBA00022781"/>
    </source>
</evidence>
<evidence type="ECO:0000256" key="7">
    <source>
        <dbReference type="ARBA" id="ARBA00023065"/>
    </source>
</evidence>